<accession>A0AAV3ZDC6</accession>
<dbReference type="Proteomes" id="UP000735302">
    <property type="component" value="Unassembled WGS sequence"/>
</dbReference>
<evidence type="ECO:0000313" key="2">
    <source>
        <dbReference type="EMBL" id="GFN92559.1"/>
    </source>
</evidence>
<evidence type="ECO:0000313" key="3">
    <source>
        <dbReference type="Proteomes" id="UP000735302"/>
    </source>
</evidence>
<feature type="region of interest" description="Disordered" evidence="1">
    <location>
        <begin position="1"/>
        <end position="39"/>
    </location>
</feature>
<organism evidence="2 3">
    <name type="scientific">Plakobranchus ocellatus</name>
    <dbReference type="NCBI Taxonomy" id="259542"/>
    <lineage>
        <taxon>Eukaryota</taxon>
        <taxon>Metazoa</taxon>
        <taxon>Spiralia</taxon>
        <taxon>Lophotrochozoa</taxon>
        <taxon>Mollusca</taxon>
        <taxon>Gastropoda</taxon>
        <taxon>Heterobranchia</taxon>
        <taxon>Euthyneura</taxon>
        <taxon>Panpulmonata</taxon>
        <taxon>Sacoglossa</taxon>
        <taxon>Placobranchoidea</taxon>
        <taxon>Plakobranchidae</taxon>
        <taxon>Plakobranchus</taxon>
    </lineage>
</organism>
<dbReference type="AlphaFoldDB" id="A0AAV3ZDC6"/>
<comment type="caution">
    <text evidence="2">The sequence shown here is derived from an EMBL/GenBank/DDBJ whole genome shotgun (WGS) entry which is preliminary data.</text>
</comment>
<keyword evidence="3" id="KW-1185">Reference proteome</keyword>
<protein>
    <submittedName>
        <fullName evidence="2">Uncharacterized protein</fullName>
    </submittedName>
</protein>
<gene>
    <name evidence="2" type="ORF">PoB_001906500</name>
</gene>
<sequence>MSQERSETPEDEYHGAFASEIKEERNNPKSDGSDHMIESIDSNHNCTMQECWDKIDEVGRTISSMIDMVN</sequence>
<reference evidence="2 3" key="1">
    <citation type="journal article" date="2021" name="Elife">
        <title>Chloroplast acquisition without the gene transfer in kleptoplastic sea slugs, Plakobranchus ocellatus.</title>
        <authorList>
            <person name="Maeda T."/>
            <person name="Takahashi S."/>
            <person name="Yoshida T."/>
            <person name="Shimamura S."/>
            <person name="Takaki Y."/>
            <person name="Nagai Y."/>
            <person name="Toyoda A."/>
            <person name="Suzuki Y."/>
            <person name="Arimoto A."/>
            <person name="Ishii H."/>
            <person name="Satoh N."/>
            <person name="Nishiyama T."/>
            <person name="Hasebe M."/>
            <person name="Maruyama T."/>
            <person name="Minagawa J."/>
            <person name="Obokata J."/>
            <person name="Shigenobu S."/>
        </authorList>
    </citation>
    <scope>NUCLEOTIDE SEQUENCE [LARGE SCALE GENOMIC DNA]</scope>
</reference>
<evidence type="ECO:0000256" key="1">
    <source>
        <dbReference type="SAM" id="MobiDB-lite"/>
    </source>
</evidence>
<proteinExistence type="predicted"/>
<dbReference type="EMBL" id="BLXT01002256">
    <property type="protein sequence ID" value="GFN92559.1"/>
    <property type="molecule type" value="Genomic_DNA"/>
</dbReference>
<feature type="compositionally biased region" description="Basic and acidic residues" evidence="1">
    <location>
        <begin position="1"/>
        <end position="38"/>
    </location>
</feature>
<name>A0AAV3ZDC6_9GAST</name>